<organism evidence="9 10">
    <name type="scientific">Splendidivirga corallicola</name>
    <dbReference type="NCBI Taxonomy" id="3051826"/>
    <lineage>
        <taxon>Bacteria</taxon>
        <taxon>Pseudomonadati</taxon>
        <taxon>Bacteroidota</taxon>
        <taxon>Cytophagia</taxon>
        <taxon>Cytophagales</taxon>
        <taxon>Splendidivirgaceae</taxon>
        <taxon>Splendidivirga</taxon>
    </lineage>
</organism>
<evidence type="ECO:0000313" key="9">
    <source>
        <dbReference type="EMBL" id="MDN5204948.1"/>
    </source>
</evidence>
<dbReference type="InterPro" id="IPR000326">
    <property type="entry name" value="PAP2/HPO"/>
</dbReference>
<reference evidence="9" key="1">
    <citation type="submission" date="2023-06" db="EMBL/GenBank/DDBJ databases">
        <title>Genomic of Parafulvivirga corallium.</title>
        <authorList>
            <person name="Wang G."/>
        </authorList>
    </citation>
    <scope>NUCLEOTIDE SEQUENCE</scope>
    <source>
        <strain evidence="9">BMA10</strain>
    </source>
</reference>
<dbReference type="PANTHER" id="PTHR14969">
    <property type="entry name" value="SPHINGOSINE-1-PHOSPHATE PHOSPHOHYDROLASE"/>
    <property type="match status" value="1"/>
</dbReference>
<keyword evidence="5 7" id="KW-1133">Transmembrane helix</keyword>
<dbReference type="SUPFAM" id="SSF48317">
    <property type="entry name" value="Acid phosphatase/Vanadium-dependent haloperoxidase"/>
    <property type="match status" value="1"/>
</dbReference>
<feature type="transmembrane region" description="Helical" evidence="7">
    <location>
        <begin position="77"/>
        <end position="97"/>
    </location>
</feature>
<dbReference type="Gene3D" id="1.20.144.10">
    <property type="entry name" value="Phosphatidic acid phosphatase type 2/haloperoxidase"/>
    <property type="match status" value="1"/>
</dbReference>
<sequence length="224" mass="25709">MNLKQTNTFLLFFSTFLILGSFLVIFIPKGEIILLVNAHHHSFLDTFFKYVTFLGDGTWFAIIFLVFLFIRYTYALIGLLMTTIQTVIVHFCKQIWFHNAPRPSAFFNGQIDLYFVEGVDVHSWGSFPSGHTATAFAIALFFTIIFHKNKLLSLPLFIAAVLVGFSRVYLSQHFFIDIYFGAFVGVISTITAFAIFELLNKESKTYKSLNRSLMTRSKFRSLKS</sequence>
<dbReference type="Pfam" id="PF01569">
    <property type="entry name" value="PAP2"/>
    <property type="match status" value="1"/>
</dbReference>
<name>A0ABT8KZD6_9BACT</name>
<feature type="transmembrane region" description="Helical" evidence="7">
    <location>
        <begin position="151"/>
        <end position="170"/>
    </location>
</feature>
<accession>A0ABT8KZD6</accession>
<keyword evidence="6 7" id="KW-0472">Membrane</keyword>
<evidence type="ECO:0000256" key="3">
    <source>
        <dbReference type="ARBA" id="ARBA00022692"/>
    </source>
</evidence>
<dbReference type="Proteomes" id="UP001172082">
    <property type="component" value="Unassembled WGS sequence"/>
</dbReference>
<dbReference type="EMBL" id="JAUJEA010000014">
    <property type="protein sequence ID" value="MDN5204948.1"/>
    <property type="molecule type" value="Genomic_DNA"/>
</dbReference>
<dbReference type="RefSeq" id="WP_346754971.1">
    <property type="nucleotide sequence ID" value="NZ_JAUJEA010000014.1"/>
</dbReference>
<evidence type="ECO:0000256" key="4">
    <source>
        <dbReference type="ARBA" id="ARBA00022801"/>
    </source>
</evidence>
<protein>
    <submittedName>
        <fullName evidence="9">Phosphatase PAP2 family protein</fullName>
    </submittedName>
</protein>
<feature type="transmembrane region" description="Helical" evidence="7">
    <location>
        <begin position="9"/>
        <end position="27"/>
    </location>
</feature>
<feature type="transmembrane region" description="Helical" evidence="7">
    <location>
        <begin position="47"/>
        <end position="70"/>
    </location>
</feature>
<keyword evidence="10" id="KW-1185">Reference proteome</keyword>
<keyword evidence="3 7" id="KW-0812">Transmembrane</keyword>
<feature type="domain" description="Phosphatidic acid phosphatase type 2/haloperoxidase" evidence="8">
    <location>
        <begin position="74"/>
        <end position="193"/>
    </location>
</feature>
<dbReference type="PANTHER" id="PTHR14969:SF62">
    <property type="entry name" value="DECAPRENYLPHOSPHORYL-5-PHOSPHORIBOSE PHOSPHATASE RV3807C-RELATED"/>
    <property type="match status" value="1"/>
</dbReference>
<evidence type="ECO:0000313" key="10">
    <source>
        <dbReference type="Proteomes" id="UP001172082"/>
    </source>
</evidence>
<proteinExistence type="predicted"/>
<evidence type="ECO:0000256" key="2">
    <source>
        <dbReference type="ARBA" id="ARBA00022475"/>
    </source>
</evidence>
<feature type="transmembrane region" description="Helical" evidence="7">
    <location>
        <begin position="176"/>
        <end position="199"/>
    </location>
</feature>
<evidence type="ECO:0000256" key="7">
    <source>
        <dbReference type="SAM" id="Phobius"/>
    </source>
</evidence>
<evidence type="ECO:0000256" key="1">
    <source>
        <dbReference type="ARBA" id="ARBA00004651"/>
    </source>
</evidence>
<evidence type="ECO:0000256" key="6">
    <source>
        <dbReference type="ARBA" id="ARBA00023136"/>
    </source>
</evidence>
<feature type="transmembrane region" description="Helical" evidence="7">
    <location>
        <begin position="124"/>
        <end position="144"/>
    </location>
</feature>
<comment type="subcellular location">
    <subcellularLocation>
        <location evidence="1">Cell membrane</location>
        <topology evidence="1">Multi-pass membrane protein</topology>
    </subcellularLocation>
</comment>
<keyword evidence="4" id="KW-0378">Hydrolase</keyword>
<dbReference type="CDD" id="cd01610">
    <property type="entry name" value="PAP2_like"/>
    <property type="match status" value="1"/>
</dbReference>
<dbReference type="InterPro" id="IPR036938">
    <property type="entry name" value="PAP2/HPO_sf"/>
</dbReference>
<keyword evidence="2" id="KW-1003">Cell membrane</keyword>
<comment type="caution">
    <text evidence="9">The sequence shown here is derived from an EMBL/GenBank/DDBJ whole genome shotgun (WGS) entry which is preliminary data.</text>
</comment>
<evidence type="ECO:0000259" key="8">
    <source>
        <dbReference type="SMART" id="SM00014"/>
    </source>
</evidence>
<gene>
    <name evidence="9" type="ORF">QQ008_26395</name>
</gene>
<evidence type="ECO:0000256" key="5">
    <source>
        <dbReference type="ARBA" id="ARBA00022989"/>
    </source>
</evidence>
<dbReference type="SMART" id="SM00014">
    <property type="entry name" value="acidPPc"/>
    <property type="match status" value="1"/>
</dbReference>